<keyword evidence="1" id="KW-0812">Transmembrane</keyword>
<keyword evidence="1" id="KW-1133">Transmembrane helix</keyword>
<reference evidence="2" key="1">
    <citation type="submission" date="2018-02" db="EMBL/GenBank/DDBJ databases">
        <title>Rhizophora mucronata_Transcriptome.</title>
        <authorList>
            <person name="Meera S.P."/>
            <person name="Sreeshan A."/>
            <person name="Augustine A."/>
        </authorList>
    </citation>
    <scope>NUCLEOTIDE SEQUENCE</scope>
    <source>
        <tissue evidence="2">Leaf</tissue>
    </source>
</reference>
<proteinExistence type="predicted"/>
<name>A0A2P2R3V1_RHIMU</name>
<evidence type="ECO:0000313" key="2">
    <source>
        <dbReference type="EMBL" id="MBX73794.1"/>
    </source>
</evidence>
<protein>
    <submittedName>
        <fullName evidence="2">Uncharacterized protein</fullName>
    </submittedName>
</protein>
<organism evidence="2">
    <name type="scientific">Rhizophora mucronata</name>
    <name type="common">Asiatic mangrove</name>
    <dbReference type="NCBI Taxonomy" id="61149"/>
    <lineage>
        <taxon>Eukaryota</taxon>
        <taxon>Viridiplantae</taxon>
        <taxon>Streptophyta</taxon>
        <taxon>Embryophyta</taxon>
        <taxon>Tracheophyta</taxon>
        <taxon>Spermatophyta</taxon>
        <taxon>Magnoliopsida</taxon>
        <taxon>eudicotyledons</taxon>
        <taxon>Gunneridae</taxon>
        <taxon>Pentapetalae</taxon>
        <taxon>rosids</taxon>
        <taxon>fabids</taxon>
        <taxon>Malpighiales</taxon>
        <taxon>Rhizophoraceae</taxon>
        <taxon>Rhizophora</taxon>
    </lineage>
</organism>
<accession>A0A2P2R3V1</accession>
<keyword evidence="1" id="KW-0472">Membrane</keyword>
<feature type="transmembrane region" description="Helical" evidence="1">
    <location>
        <begin position="7"/>
        <end position="34"/>
    </location>
</feature>
<sequence length="35" mass="3748">MIIEYNAFLGCIEGICASVAILGLALFLCLIFQLA</sequence>
<evidence type="ECO:0000256" key="1">
    <source>
        <dbReference type="SAM" id="Phobius"/>
    </source>
</evidence>
<dbReference type="AlphaFoldDB" id="A0A2P2R3V1"/>
<dbReference type="EMBL" id="GGEC01093310">
    <property type="protein sequence ID" value="MBX73794.1"/>
    <property type="molecule type" value="Transcribed_RNA"/>
</dbReference>